<evidence type="ECO:0000256" key="2">
    <source>
        <dbReference type="ARBA" id="ARBA00022617"/>
    </source>
</evidence>
<dbReference type="InterPro" id="IPR011041">
    <property type="entry name" value="Quinoprot_gluc/sorb_DH_b-prop"/>
</dbReference>
<dbReference type="InterPro" id="IPR012938">
    <property type="entry name" value="Glc/Sorbosone_DH"/>
</dbReference>
<dbReference type="SUPFAM" id="SSF52317">
    <property type="entry name" value="Class I glutamine amidotransferase-like"/>
    <property type="match status" value="1"/>
</dbReference>
<evidence type="ECO:0000313" key="9">
    <source>
        <dbReference type="Proteomes" id="UP000306808"/>
    </source>
</evidence>
<dbReference type="SUPFAM" id="SSF46626">
    <property type="entry name" value="Cytochrome c"/>
    <property type="match status" value="1"/>
</dbReference>
<feature type="binding site" description="covalent" evidence="6">
    <location>
        <position position="762"/>
    </location>
    <ligand>
        <name>heme c</name>
        <dbReference type="ChEBI" id="CHEBI:61717"/>
    </ligand>
</feature>
<gene>
    <name evidence="8" type="ORF">FAZ15_19190</name>
</gene>
<organism evidence="8 9">
    <name type="scientific">Sphingobacterium olei</name>
    <dbReference type="NCBI Taxonomy" id="2571155"/>
    <lineage>
        <taxon>Bacteria</taxon>
        <taxon>Pseudomonadati</taxon>
        <taxon>Bacteroidota</taxon>
        <taxon>Sphingobacteriia</taxon>
        <taxon>Sphingobacteriales</taxon>
        <taxon>Sphingobacteriaceae</taxon>
        <taxon>Sphingobacterium</taxon>
    </lineage>
</organism>
<dbReference type="EMBL" id="SUME01000009">
    <property type="protein sequence ID" value="TJZ52516.1"/>
    <property type="molecule type" value="Genomic_DNA"/>
</dbReference>
<feature type="binding site" description="covalent" evidence="6">
    <location>
        <position position="807"/>
    </location>
    <ligand>
        <name>heme c</name>
        <dbReference type="ChEBI" id="CHEBI:61717"/>
    </ligand>
</feature>
<evidence type="ECO:0000256" key="1">
    <source>
        <dbReference type="ARBA" id="ARBA00022448"/>
    </source>
</evidence>
<evidence type="ECO:0000259" key="7">
    <source>
        <dbReference type="PROSITE" id="PS51007"/>
    </source>
</evidence>
<dbReference type="GO" id="GO:0005506">
    <property type="term" value="F:iron ion binding"/>
    <property type="evidence" value="ECO:0007669"/>
    <property type="project" value="InterPro"/>
</dbReference>
<dbReference type="Pfam" id="PF00034">
    <property type="entry name" value="Cytochrom_C"/>
    <property type="match status" value="1"/>
</dbReference>
<dbReference type="InterPro" id="IPR036909">
    <property type="entry name" value="Cyt_c-like_dom_sf"/>
</dbReference>
<dbReference type="GO" id="GO:0020037">
    <property type="term" value="F:heme binding"/>
    <property type="evidence" value="ECO:0007669"/>
    <property type="project" value="InterPro"/>
</dbReference>
<keyword evidence="1" id="KW-0813">Transport</keyword>
<dbReference type="Pfam" id="PF07995">
    <property type="entry name" value="GSDH"/>
    <property type="match status" value="1"/>
</dbReference>
<protein>
    <submittedName>
        <fullName evidence="8">C-type cytochrome</fullName>
    </submittedName>
</protein>
<dbReference type="PANTHER" id="PTHR40469:SF2">
    <property type="entry name" value="GALACTOSE-BINDING DOMAIN-LIKE SUPERFAMILY PROTEIN"/>
    <property type="match status" value="1"/>
</dbReference>
<dbReference type="InterPro" id="IPR029062">
    <property type="entry name" value="Class_I_gatase-like"/>
</dbReference>
<dbReference type="Gene3D" id="2.120.10.30">
    <property type="entry name" value="TolB, C-terminal domain"/>
    <property type="match status" value="1"/>
</dbReference>
<keyword evidence="3 6" id="KW-0479">Metal-binding</keyword>
<dbReference type="Pfam" id="PF06283">
    <property type="entry name" value="ThuA"/>
    <property type="match status" value="1"/>
</dbReference>
<accession>A0A4U0NEN1</accession>
<comment type="caution">
    <text evidence="8">The sequence shown here is derived from an EMBL/GenBank/DDBJ whole genome shotgun (WGS) entry which is preliminary data.</text>
</comment>
<evidence type="ECO:0000256" key="5">
    <source>
        <dbReference type="ARBA" id="ARBA00023004"/>
    </source>
</evidence>
<keyword evidence="5 6" id="KW-0408">Iron</keyword>
<dbReference type="GO" id="GO:0009055">
    <property type="term" value="F:electron transfer activity"/>
    <property type="evidence" value="ECO:0007669"/>
    <property type="project" value="InterPro"/>
</dbReference>
<evidence type="ECO:0000256" key="6">
    <source>
        <dbReference type="PIRSR" id="PIRSR602324-1"/>
    </source>
</evidence>
<proteinExistence type="predicted"/>
<dbReference type="PANTHER" id="PTHR40469">
    <property type="entry name" value="SECRETED GLYCOSYL HYDROLASE"/>
    <property type="match status" value="1"/>
</dbReference>
<dbReference type="Proteomes" id="UP000306808">
    <property type="component" value="Unassembled WGS sequence"/>
</dbReference>
<evidence type="ECO:0000256" key="3">
    <source>
        <dbReference type="ARBA" id="ARBA00022723"/>
    </source>
</evidence>
<keyword evidence="2 6" id="KW-0349">Heme</keyword>
<feature type="domain" description="Cytochrome c" evidence="7">
    <location>
        <begin position="744"/>
        <end position="828"/>
    </location>
</feature>
<dbReference type="Gene3D" id="1.10.760.10">
    <property type="entry name" value="Cytochrome c-like domain"/>
    <property type="match status" value="1"/>
</dbReference>
<dbReference type="RefSeq" id="WP_136902927.1">
    <property type="nucleotide sequence ID" value="NZ_SUME01000009.1"/>
</dbReference>
<evidence type="ECO:0000256" key="4">
    <source>
        <dbReference type="ARBA" id="ARBA00022982"/>
    </source>
</evidence>
<evidence type="ECO:0000313" key="8">
    <source>
        <dbReference type="EMBL" id="TJZ52516.1"/>
    </source>
</evidence>
<dbReference type="InterPro" id="IPR011042">
    <property type="entry name" value="6-blade_b-propeller_TolB-like"/>
</dbReference>
<dbReference type="PROSITE" id="PS51007">
    <property type="entry name" value="CYTC"/>
    <property type="match status" value="1"/>
</dbReference>
<dbReference type="OrthoDB" id="9816308at2"/>
<dbReference type="Gene3D" id="3.40.50.880">
    <property type="match status" value="1"/>
</dbReference>
<keyword evidence="4" id="KW-0249">Electron transport</keyword>
<comment type="PTM">
    <text evidence="6">Binds 1 heme c group covalently per subunit.</text>
</comment>
<name>A0A4U0NEN1_9SPHI</name>
<sequence length="828" mass="93349">MIKTLLSKIFLLLIFISVMGSCHEKRSGKPKILVFSKTAGFHHDSIEKGNAALQKLGLQNNFDVDTTTNAEWFTEDSLKQYAAVVFLNTTGDLLNNYQEADFERYIQAGGGFVGIHGAADAEYDWGWYGRLVGGYFVTHPEVKEGKLTIVDKKHPATKSLPDIWVHTDEWYVFKKMNESTHKLMTINKEVYANPEQMNETPMAWYHDFDGGRSFYTGLGHRTEDYTDTLFLKHILGGIEYAIGGNYELDYKKAKTKRVPEEERFTKVALAVGEFFEPTEMTILPNLDILVAQRRGELLLYNQETKKVRQVGLLDVYHKTEMPNVNAEEGFMGLTIDPDFADNHYVYAFYSPKDTSVNRLSRFEFKNNKLDLATEKIVLQFYSQRDICCHTGGSLAFGKDRNLYLSTGDNSTPFDERGQKFVSNGYSPRDDRAGHEQYDAARSAGNSNDLRGKILRIKLKKDGSYEIPKGNLFAKGQANTRPEIYVMGNRNPYRISVDKKTGFLYWGDVGPDANEDNDSRGPRGYDEINQAREAGFYGWPFFVGNNYAYHPYDYETGVSETPYDPDKLINNSRNNTGIKELPLAQPAFIWYPYADSPDFPQVGSGGRNAMAGPVYYSAMAPKENRYPDYYDGKFFMYDWVRGWVKVVTMLPNGDFDKMEPFMPSTKLASPIDMELGPDGKIYILEYGSGWFSENADAALSRIDYNGGELASQRVEKTVSTKKSPADTVYKDLDKANGELGHKEGLDTPKGEALILASDCKACHATDKKSVGPSYKEIANKYKDNKDALSLLNGKIVKGGAGVWGEVAMPAHPSLKKEEVNEMVKWILSL</sequence>
<dbReference type="AlphaFoldDB" id="A0A4U0NEN1"/>
<dbReference type="InterPro" id="IPR029010">
    <property type="entry name" value="ThuA-like"/>
</dbReference>
<dbReference type="InterPro" id="IPR009056">
    <property type="entry name" value="Cyt_c-like_dom"/>
</dbReference>
<keyword evidence="9" id="KW-1185">Reference proteome</keyword>
<reference evidence="8 9" key="1">
    <citation type="submission" date="2019-04" db="EMBL/GenBank/DDBJ databases">
        <title>Sphingobacterium olei sp. nov., isolated from oil-contaminated soil.</title>
        <authorList>
            <person name="Liu B."/>
        </authorList>
    </citation>
    <scope>NUCLEOTIDE SEQUENCE [LARGE SCALE GENOMIC DNA]</scope>
    <source>
        <strain evidence="8 9">HAL-9</strain>
    </source>
</reference>
<dbReference type="InterPro" id="IPR002324">
    <property type="entry name" value="Cyt_c_ID"/>
</dbReference>
<dbReference type="PRINTS" id="PR00606">
    <property type="entry name" value="CYTCHROMECID"/>
</dbReference>
<dbReference type="PROSITE" id="PS51257">
    <property type="entry name" value="PROKAR_LIPOPROTEIN"/>
    <property type="match status" value="1"/>
</dbReference>
<feature type="binding site" description="covalent" evidence="6">
    <location>
        <position position="758"/>
    </location>
    <ligand>
        <name>heme c</name>
        <dbReference type="ChEBI" id="CHEBI:61717"/>
    </ligand>
</feature>
<dbReference type="SUPFAM" id="SSF50952">
    <property type="entry name" value="Soluble quinoprotein glucose dehydrogenase"/>
    <property type="match status" value="1"/>
</dbReference>